<dbReference type="SMART" id="SM00861">
    <property type="entry name" value="Transket_pyr"/>
    <property type="match status" value="1"/>
</dbReference>
<evidence type="ECO:0000313" key="6">
    <source>
        <dbReference type="Proteomes" id="UP000377595"/>
    </source>
</evidence>
<dbReference type="CDD" id="cd07036">
    <property type="entry name" value="TPP_PYR_E1-PDHc-beta_like"/>
    <property type="match status" value="1"/>
</dbReference>
<dbReference type="GO" id="GO:0016491">
    <property type="term" value="F:oxidoreductase activity"/>
    <property type="evidence" value="ECO:0007669"/>
    <property type="project" value="UniProtKB-KW"/>
</dbReference>
<sequence>MSKKATIREAINSALDEALRTSPHVFLLGEDLADPAAGVNAVTRGLATEHGHDRVLNTPISEAAIVGAAVGASLEGMLPVAEIMIMDFIGIAMDQIVNHAAKLRYMSAGRTTSPITVRAVVLEGSGAGGTHSQSLEGWFMHIPGLKVVYPSTPADAKGLLLSSIFDPDPVLFMEASRLYGKRGPMPTEDGFRIPIGKADVKREGRDVTIVTYGPATWEALEAAEALSAEGIEAEVVDLRTLLPLDLETVLASVAKTRRAVVAHHAVAFGGPGAEVASQITEALFNELVEPVVRVGAKFSPIPARASEAAVTLGTGDIVAAVKKVAGAVRV</sequence>
<evidence type="ECO:0000256" key="3">
    <source>
        <dbReference type="ARBA" id="ARBA00023052"/>
    </source>
</evidence>
<dbReference type="PANTHER" id="PTHR43257:SF2">
    <property type="entry name" value="PYRUVATE DEHYDROGENASE E1 COMPONENT SUBUNIT BETA"/>
    <property type="match status" value="1"/>
</dbReference>
<dbReference type="RefSeq" id="WP_155343541.1">
    <property type="nucleotide sequence ID" value="NZ_BAAAHM010000010.1"/>
</dbReference>
<keyword evidence="5" id="KW-0670">Pyruvate</keyword>
<dbReference type="Pfam" id="PF02780">
    <property type="entry name" value="Transketolase_C"/>
    <property type="match status" value="1"/>
</dbReference>
<comment type="cofactor">
    <cofactor evidence="1">
        <name>thiamine diphosphate</name>
        <dbReference type="ChEBI" id="CHEBI:58937"/>
    </cofactor>
</comment>
<keyword evidence="3" id="KW-0786">Thiamine pyrophosphate</keyword>
<dbReference type="InterPro" id="IPR033248">
    <property type="entry name" value="Transketolase_C"/>
</dbReference>
<dbReference type="OrthoDB" id="3457658at2"/>
<dbReference type="Pfam" id="PF02779">
    <property type="entry name" value="Transket_pyr"/>
    <property type="match status" value="1"/>
</dbReference>
<protein>
    <submittedName>
        <fullName evidence="5">Pyruvate dehydrogenase subunit beta</fullName>
    </submittedName>
</protein>
<name>A0A5M3XFM2_9ACTN</name>
<proteinExistence type="predicted"/>
<organism evidence="5 6">
    <name type="scientific">Acrocarpospora pleiomorpha</name>
    <dbReference type="NCBI Taxonomy" id="90975"/>
    <lineage>
        <taxon>Bacteria</taxon>
        <taxon>Bacillati</taxon>
        <taxon>Actinomycetota</taxon>
        <taxon>Actinomycetes</taxon>
        <taxon>Streptosporangiales</taxon>
        <taxon>Streptosporangiaceae</taxon>
        <taxon>Acrocarpospora</taxon>
    </lineage>
</organism>
<keyword evidence="2" id="KW-0560">Oxidoreductase</keyword>
<evidence type="ECO:0000256" key="2">
    <source>
        <dbReference type="ARBA" id="ARBA00023002"/>
    </source>
</evidence>
<dbReference type="InterPro" id="IPR029061">
    <property type="entry name" value="THDP-binding"/>
</dbReference>
<dbReference type="InterPro" id="IPR005475">
    <property type="entry name" value="Transketolase-like_Pyr-bd"/>
</dbReference>
<dbReference type="Gene3D" id="3.40.50.920">
    <property type="match status" value="1"/>
</dbReference>
<dbReference type="SUPFAM" id="SSF52518">
    <property type="entry name" value="Thiamin diphosphate-binding fold (THDP-binding)"/>
    <property type="match status" value="1"/>
</dbReference>
<dbReference type="SUPFAM" id="SSF52922">
    <property type="entry name" value="TK C-terminal domain-like"/>
    <property type="match status" value="1"/>
</dbReference>
<dbReference type="FunFam" id="3.40.50.920:FF:000001">
    <property type="entry name" value="Pyruvate dehydrogenase E1 beta subunit"/>
    <property type="match status" value="1"/>
</dbReference>
<comment type="caution">
    <text evidence="5">The sequence shown here is derived from an EMBL/GenBank/DDBJ whole genome shotgun (WGS) entry which is preliminary data.</text>
</comment>
<gene>
    <name evidence="5" type="ORF">Aple_012960</name>
</gene>
<dbReference type="PANTHER" id="PTHR43257">
    <property type="entry name" value="PYRUVATE DEHYDROGENASE E1 COMPONENT BETA SUBUNIT"/>
    <property type="match status" value="1"/>
</dbReference>
<dbReference type="AlphaFoldDB" id="A0A5M3XFM2"/>
<dbReference type="GO" id="GO:0000287">
    <property type="term" value="F:magnesium ion binding"/>
    <property type="evidence" value="ECO:0007669"/>
    <property type="project" value="UniProtKB-ARBA"/>
</dbReference>
<reference evidence="5 6" key="1">
    <citation type="submission" date="2019-10" db="EMBL/GenBank/DDBJ databases">
        <title>Whole genome shotgun sequence of Acrocarpospora pleiomorpha NBRC 16267.</title>
        <authorList>
            <person name="Ichikawa N."/>
            <person name="Kimura A."/>
            <person name="Kitahashi Y."/>
            <person name="Komaki H."/>
            <person name="Oguchi A."/>
        </authorList>
    </citation>
    <scope>NUCLEOTIDE SEQUENCE [LARGE SCALE GENOMIC DNA]</scope>
    <source>
        <strain evidence="5 6">NBRC 16267</strain>
    </source>
</reference>
<accession>A0A5M3XFM2</accession>
<keyword evidence="6" id="KW-1185">Reference proteome</keyword>
<dbReference type="Gene3D" id="3.40.50.970">
    <property type="match status" value="1"/>
</dbReference>
<dbReference type="EMBL" id="BLAF01000007">
    <property type="protein sequence ID" value="GES18401.1"/>
    <property type="molecule type" value="Genomic_DNA"/>
</dbReference>
<evidence type="ECO:0000313" key="5">
    <source>
        <dbReference type="EMBL" id="GES18401.1"/>
    </source>
</evidence>
<feature type="domain" description="Transketolase-like pyrimidine-binding" evidence="4">
    <location>
        <begin position="5"/>
        <end position="181"/>
    </location>
</feature>
<evidence type="ECO:0000256" key="1">
    <source>
        <dbReference type="ARBA" id="ARBA00001964"/>
    </source>
</evidence>
<dbReference type="Proteomes" id="UP000377595">
    <property type="component" value="Unassembled WGS sequence"/>
</dbReference>
<evidence type="ECO:0000259" key="4">
    <source>
        <dbReference type="SMART" id="SM00861"/>
    </source>
</evidence>
<dbReference type="FunFam" id="3.40.50.970:FF:000001">
    <property type="entry name" value="Pyruvate dehydrogenase E1 beta subunit"/>
    <property type="match status" value="1"/>
</dbReference>
<dbReference type="InterPro" id="IPR009014">
    <property type="entry name" value="Transketo_C/PFOR_II"/>
</dbReference>